<feature type="transmembrane region" description="Helical" evidence="1">
    <location>
        <begin position="48"/>
        <end position="68"/>
    </location>
</feature>
<evidence type="ECO:0000313" key="3">
    <source>
        <dbReference type="Proteomes" id="UP000183769"/>
    </source>
</evidence>
<gene>
    <name evidence="2" type="ORF">SAMN05216277_10292</name>
</gene>
<evidence type="ECO:0000313" key="2">
    <source>
        <dbReference type="EMBL" id="SFP22641.1"/>
    </source>
</evidence>
<dbReference type="OrthoDB" id="186030at2157"/>
<accession>A0A1I5NN18</accession>
<feature type="transmembrane region" description="Helical" evidence="1">
    <location>
        <begin position="122"/>
        <end position="142"/>
    </location>
</feature>
<reference evidence="3" key="1">
    <citation type="submission" date="2016-10" db="EMBL/GenBank/DDBJ databases">
        <authorList>
            <person name="Varghese N."/>
            <person name="Submissions S."/>
        </authorList>
    </citation>
    <scope>NUCLEOTIDE SEQUENCE [LARGE SCALE GENOMIC DNA]</scope>
    <source>
        <strain evidence="3">CGMCC 1.10329</strain>
    </source>
</reference>
<organism evidence="2 3">
    <name type="scientific">Halolamina pelagica</name>
    <dbReference type="NCBI Taxonomy" id="699431"/>
    <lineage>
        <taxon>Archaea</taxon>
        <taxon>Methanobacteriati</taxon>
        <taxon>Methanobacteriota</taxon>
        <taxon>Stenosarchaea group</taxon>
        <taxon>Halobacteria</taxon>
        <taxon>Halobacteriales</taxon>
        <taxon>Haloferacaceae</taxon>
    </lineage>
</organism>
<sequence>MGDAPVDGEDGPSPQEPSVGVRDLVGNAWSSLKTVYYANSTSWQVLKAGGLVFFGFFLWAGANLLYSYNPSLELLRYPMAYGFLLILYGPIHHLVVLPLAFRWRRATGVRQRLGKRLPNGMLALFLVAVVVLGTFPAGPMVVDFQSALESGGADVSPDLLCTKSTTENGTAVHCHLSETDGVDSIEVRSGDDRLLVDDDPPYEFTVHEREMETVTGEKRFTVVLQDEDGALVRRYTRRLAMVDEG</sequence>
<evidence type="ECO:0000256" key="1">
    <source>
        <dbReference type="SAM" id="Phobius"/>
    </source>
</evidence>
<feature type="transmembrane region" description="Helical" evidence="1">
    <location>
        <begin position="80"/>
        <end position="101"/>
    </location>
</feature>
<keyword evidence="3" id="KW-1185">Reference proteome</keyword>
<dbReference type="Proteomes" id="UP000183769">
    <property type="component" value="Unassembled WGS sequence"/>
</dbReference>
<name>A0A1I5NN18_9EURY</name>
<dbReference type="AlphaFoldDB" id="A0A1I5NN18"/>
<keyword evidence="1" id="KW-0472">Membrane</keyword>
<keyword evidence="1" id="KW-1133">Transmembrane helix</keyword>
<dbReference type="RefSeq" id="WP_074875529.1">
    <property type="nucleotide sequence ID" value="NZ_FOXI01000002.1"/>
</dbReference>
<keyword evidence="1" id="KW-0812">Transmembrane</keyword>
<dbReference type="EMBL" id="FOXI01000002">
    <property type="protein sequence ID" value="SFP22641.1"/>
    <property type="molecule type" value="Genomic_DNA"/>
</dbReference>
<proteinExistence type="predicted"/>
<protein>
    <submittedName>
        <fullName evidence="2">Uncharacterized protein</fullName>
    </submittedName>
</protein>